<protein>
    <submittedName>
        <fullName evidence="1">Uncharacterized protein</fullName>
    </submittedName>
</protein>
<sequence>MSTSKVNLPDIPSYVAKAFPIRIQANPHHREVESESYEWFDKYGVYTDDKREKFLSPEFGLMAALLCPTVDASPLRIMMDFTLWFFSFKSMVDKNEFDSPEKLKGATDALMRAANDANAPSVAFKPAAMLQSYV</sequence>
<dbReference type="Proteomes" id="UP000663888">
    <property type="component" value="Unassembled WGS sequence"/>
</dbReference>
<dbReference type="EMBL" id="CAJMWX010001076">
    <property type="protein sequence ID" value="CAE6465769.1"/>
    <property type="molecule type" value="Genomic_DNA"/>
</dbReference>
<reference evidence="1" key="1">
    <citation type="submission" date="2021-01" db="EMBL/GenBank/DDBJ databases">
        <authorList>
            <person name="Kaushik A."/>
        </authorList>
    </citation>
    <scope>NUCLEOTIDE SEQUENCE</scope>
    <source>
        <strain evidence="1">AG4-R118</strain>
    </source>
</reference>
<evidence type="ECO:0000313" key="2">
    <source>
        <dbReference type="Proteomes" id="UP000663888"/>
    </source>
</evidence>
<organism evidence="1 2">
    <name type="scientific">Rhizoctonia solani</name>
    <dbReference type="NCBI Taxonomy" id="456999"/>
    <lineage>
        <taxon>Eukaryota</taxon>
        <taxon>Fungi</taxon>
        <taxon>Dikarya</taxon>
        <taxon>Basidiomycota</taxon>
        <taxon>Agaricomycotina</taxon>
        <taxon>Agaricomycetes</taxon>
        <taxon>Cantharellales</taxon>
        <taxon>Ceratobasidiaceae</taxon>
        <taxon>Rhizoctonia</taxon>
    </lineage>
</organism>
<dbReference type="Gene3D" id="1.10.600.10">
    <property type="entry name" value="Farnesyl Diphosphate Synthase"/>
    <property type="match status" value="1"/>
</dbReference>
<accession>A0A8H3GPQ0</accession>
<dbReference type="SUPFAM" id="SSF48576">
    <property type="entry name" value="Terpenoid synthases"/>
    <property type="match status" value="1"/>
</dbReference>
<dbReference type="AlphaFoldDB" id="A0A8H3GPQ0"/>
<gene>
    <name evidence="1" type="ORF">RDB_LOCUS98222</name>
</gene>
<name>A0A8H3GPQ0_9AGAM</name>
<dbReference type="InterPro" id="IPR008949">
    <property type="entry name" value="Isoprenoid_synthase_dom_sf"/>
</dbReference>
<evidence type="ECO:0000313" key="1">
    <source>
        <dbReference type="EMBL" id="CAE6465769.1"/>
    </source>
</evidence>
<comment type="caution">
    <text evidence="1">The sequence shown here is derived from an EMBL/GenBank/DDBJ whole genome shotgun (WGS) entry which is preliminary data.</text>
</comment>
<proteinExistence type="predicted"/>